<feature type="compositionally biased region" description="Low complexity" evidence="15">
    <location>
        <begin position="386"/>
        <end position="395"/>
    </location>
</feature>
<feature type="transmembrane region" description="Helical" evidence="16">
    <location>
        <begin position="71"/>
        <end position="91"/>
    </location>
</feature>
<feature type="active site" description="Nucleophile" evidence="14">
    <location>
        <position position="1433"/>
    </location>
</feature>
<feature type="region of interest" description="Disordered" evidence="15">
    <location>
        <begin position="850"/>
        <end position="903"/>
    </location>
</feature>
<dbReference type="EMBL" id="JANBQB010000168">
    <property type="protein sequence ID" value="KAJ1980445.1"/>
    <property type="molecule type" value="Genomic_DNA"/>
</dbReference>
<dbReference type="Proteomes" id="UP001151582">
    <property type="component" value="Unassembled WGS sequence"/>
</dbReference>
<feature type="short sequence motif" description="DGA/G" evidence="14">
    <location>
        <begin position="1552"/>
        <end position="1554"/>
    </location>
</feature>
<feature type="transmembrane region" description="Helical" evidence="16">
    <location>
        <begin position="38"/>
        <end position="59"/>
    </location>
</feature>
<evidence type="ECO:0000256" key="11">
    <source>
        <dbReference type="ARBA" id="ARBA00023136"/>
    </source>
</evidence>
<feature type="compositionally biased region" description="Polar residues" evidence="15">
    <location>
        <begin position="850"/>
        <end position="870"/>
    </location>
</feature>
<dbReference type="InterPro" id="IPR016035">
    <property type="entry name" value="Acyl_Trfase/lysoPLipase"/>
</dbReference>
<evidence type="ECO:0000256" key="2">
    <source>
        <dbReference type="ARBA" id="ARBA00006636"/>
    </source>
</evidence>
<dbReference type="SUPFAM" id="SSF51206">
    <property type="entry name" value="cAMP-binding domain-like"/>
    <property type="match status" value="3"/>
</dbReference>
<dbReference type="Gene3D" id="2.60.120.10">
    <property type="entry name" value="Jelly Rolls"/>
    <property type="match status" value="3"/>
</dbReference>
<dbReference type="GO" id="GO:0046470">
    <property type="term" value="P:phosphatidylcholine metabolic process"/>
    <property type="evidence" value="ECO:0007669"/>
    <property type="project" value="InterPro"/>
</dbReference>
<dbReference type="GO" id="GO:0016020">
    <property type="term" value="C:membrane"/>
    <property type="evidence" value="ECO:0007669"/>
    <property type="project" value="UniProtKB-SubCell"/>
</dbReference>
<feature type="region of interest" description="Disordered" evidence="15">
    <location>
        <begin position="247"/>
        <end position="267"/>
    </location>
</feature>
<dbReference type="Pfam" id="PF24179">
    <property type="entry name" value="NTE_Ploop"/>
    <property type="match status" value="1"/>
</dbReference>
<evidence type="ECO:0000256" key="9">
    <source>
        <dbReference type="ARBA" id="ARBA00022989"/>
    </source>
</evidence>
<dbReference type="Gene3D" id="3.40.1090.10">
    <property type="entry name" value="Cytosolic phospholipase A2 catalytic domain"/>
    <property type="match status" value="2"/>
</dbReference>
<organism evidence="19 20">
    <name type="scientific">Dimargaris verticillata</name>
    <dbReference type="NCBI Taxonomy" id="2761393"/>
    <lineage>
        <taxon>Eukaryota</taxon>
        <taxon>Fungi</taxon>
        <taxon>Fungi incertae sedis</taxon>
        <taxon>Zoopagomycota</taxon>
        <taxon>Kickxellomycotina</taxon>
        <taxon>Dimargaritomycetes</taxon>
        <taxon>Dimargaritales</taxon>
        <taxon>Dimargaritaceae</taxon>
        <taxon>Dimargaris</taxon>
    </lineage>
</organism>
<evidence type="ECO:0000256" key="15">
    <source>
        <dbReference type="SAM" id="MobiDB-lite"/>
    </source>
</evidence>
<dbReference type="PANTHER" id="PTHR14226">
    <property type="entry name" value="NEUROPATHY TARGET ESTERASE/SWISS CHEESE D.MELANOGASTER"/>
    <property type="match status" value="1"/>
</dbReference>
<dbReference type="InterPro" id="IPR050301">
    <property type="entry name" value="NTE"/>
</dbReference>
<dbReference type="EC" id="3.1.1.5" evidence="3"/>
<keyword evidence="9 16" id="KW-1133">Transmembrane helix</keyword>
<dbReference type="GO" id="GO:0004622">
    <property type="term" value="F:phosphatidylcholine lysophospholipase activity"/>
    <property type="evidence" value="ECO:0007669"/>
    <property type="project" value="UniProtKB-EC"/>
</dbReference>
<evidence type="ECO:0000256" key="12">
    <source>
        <dbReference type="ARBA" id="ARBA00032944"/>
    </source>
</evidence>
<dbReference type="PROSITE" id="PS01237">
    <property type="entry name" value="UPF0028"/>
    <property type="match status" value="1"/>
</dbReference>
<evidence type="ECO:0000256" key="6">
    <source>
        <dbReference type="ARBA" id="ARBA00022692"/>
    </source>
</evidence>
<dbReference type="SUPFAM" id="SSF52151">
    <property type="entry name" value="FabD/lysophospholipase-like"/>
    <property type="match status" value="1"/>
</dbReference>
<feature type="region of interest" description="Disordered" evidence="15">
    <location>
        <begin position="379"/>
        <end position="415"/>
    </location>
</feature>
<dbReference type="CDD" id="cd00038">
    <property type="entry name" value="CAP_ED"/>
    <property type="match status" value="2"/>
</dbReference>
<keyword evidence="7 14" id="KW-0378">Hydrolase</keyword>
<dbReference type="InterPro" id="IPR002641">
    <property type="entry name" value="PNPLA_dom"/>
</dbReference>
<dbReference type="PROSITE" id="PS50042">
    <property type="entry name" value="CNMP_BINDING_3"/>
    <property type="match status" value="1"/>
</dbReference>
<dbReference type="PROSITE" id="PS51635">
    <property type="entry name" value="PNPLA"/>
    <property type="match status" value="1"/>
</dbReference>
<feature type="region of interest" description="Disordered" evidence="15">
    <location>
        <begin position="715"/>
        <end position="751"/>
    </location>
</feature>
<evidence type="ECO:0000256" key="3">
    <source>
        <dbReference type="ARBA" id="ARBA00013274"/>
    </source>
</evidence>
<keyword evidence="20" id="KW-1185">Reference proteome</keyword>
<evidence type="ECO:0000313" key="20">
    <source>
        <dbReference type="Proteomes" id="UP001151582"/>
    </source>
</evidence>
<dbReference type="InterPro" id="IPR000595">
    <property type="entry name" value="cNMP-bd_dom"/>
</dbReference>
<evidence type="ECO:0000256" key="8">
    <source>
        <dbReference type="ARBA" id="ARBA00022963"/>
    </source>
</evidence>
<evidence type="ECO:0000256" key="1">
    <source>
        <dbReference type="ARBA" id="ARBA00004370"/>
    </source>
</evidence>
<feature type="compositionally biased region" description="Acidic residues" evidence="15">
    <location>
        <begin position="323"/>
        <end position="343"/>
    </location>
</feature>
<dbReference type="GO" id="GO:0005783">
    <property type="term" value="C:endoplasmic reticulum"/>
    <property type="evidence" value="ECO:0007669"/>
    <property type="project" value="TreeGrafter"/>
</dbReference>
<feature type="active site" description="Proton acceptor" evidence="14">
    <location>
        <position position="1552"/>
    </location>
</feature>
<feature type="short sequence motif" description="GXSXG" evidence="14">
    <location>
        <begin position="1431"/>
        <end position="1435"/>
    </location>
</feature>
<keyword evidence="11 16" id="KW-0472">Membrane</keyword>
<comment type="similarity">
    <text evidence="2">Belongs to the NTE family.</text>
</comment>
<dbReference type="Pfam" id="PF01734">
    <property type="entry name" value="Patatin"/>
    <property type="match status" value="1"/>
</dbReference>
<name>A0A9W8B2J7_9FUNG</name>
<feature type="region of interest" description="Disordered" evidence="15">
    <location>
        <begin position="288"/>
        <end position="343"/>
    </location>
</feature>
<dbReference type="PANTHER" id="PTHR14226:SF29">
    <property type="entry name" value="NEUROPATHY TARGET ESTERASE SWS"/>
    <property type="match status" value="1"/>
</dbReference>
<keyword evidence="8 14" id="KW-0442">Lipid degradation</keyword>
<dbReference type="InterPro" id="IPR001423">
    <property type="entry name" value="LysoPLipase_patatin_CS"/>
</dbReference>
<comment type="subcellular location">
    <subcellularLocation>
        <location evidence="1">Membrane</location>
    </subcellularLocation>
</comment>
<dbReference type="OrthoDB" id="421051at2759"/>
<evidence type="ECO:0000259" key="17">
    <source>
        <dbReference type="PROSITE" id="PS50042"/>
    </source>
</evidence>
<gene>
    <name evidence="19" type="primary">NTE1</name>
    <name evidence="19" type="ORF">H4R34_002452</name>
</gene>
<reference evidence="19" key="1">
    <citation type="submission" date="2022-07" db="EMBL/GenBank/DDBJ databases">
        <title>Phylogenomic reconstructions and comparative analyses of Kickxellomycotina fungi.</title>
        <authorList>
            <person name="Reynolds N.K."/>
            <person name="Stajich J.E."/>
            <person name="Barry K."/>
            <person name="Grigoriev I.V."/>
            <person name="Crous P."/>
            <person name="Smith M.E."/>
        </authorList>
    </citation>
    <scope>NUCLEOTIDE SEQUENCE</scope>
    <source>
        <strain evidence="19">RSA 567</strain>
    </source>
</reference>
<evidence type="ECO:0000256" key="16">
    <source>
        <dbReference type="SAM" id="Phobius"/>
    </source>
</evidence>
<feature type="domain" description="Cyclic nucleotide-binding" evidence="17">
    <location>
        <begin position="966"/>
        <end position="1107"/>
    </location>
</feature>
<feature type="domain" description="PNPLA" evidence="18">
    <location>
        <begin position="1400"/>
        <end position="1565"/>
    </location>
</feature>
<evidence type="ECO:0000256" key="14">
    <source>
        <dbReference type="PROSITE-ProRule" id="PRU01161"/>
    </source>
</evidence>
<keyword evidence="10 14" id="KW-0443">Lipid metabolism</keyword>
<comment type="caution">
    <text evidence="19">The sequence shown here is derived from an EMBL/GenBank/DDBJ whole genome shotgun (WGS) entry which is preliminary data.</text>
</comment>
<dbReference type="InterPro" id="IPR018490">
    <property type="entry name" value="cNMP-bd_dom_sf"/>
</dbReference>
<evidence type="ECO:0000313" key="19">
    <source>
        <dbReference type="EMBL" id="KAJ1980445.1"/>
    </source>
</evidence>
<evidence type="ECO:0000256" key="13">
    <source>
        <dbReference type="ARBA" id="ARBA00033005"/>
    </source>
</evidence>
<feature type="short sequence motif" description="GXGXXG" evidence="14">
    <location>
        <begin position="1404"/>
        <end position="1409"/>
    </location>
</feature>
<evidence type="ECO:0000256" key="7">
    <source>
        <dbReference type="ARBA" id="ARBA00022801"/>
    </source>
</evidence>
<feature type="region of interest" description="Disordered" evidence="15">
    <location>
        <begin position="599"/>
        <end position="669"/>
    </location>
</feature>
<proteinExistence type="inferred from homology"/>
<dbReference type="InterPro" id="IPR014710">
    <property type="entry name" value="RmlC-like_jellyroll"/>
</dbReference>
<evidence type="ECO:0000259" key="18">
    <source>
        <dbReference type="PROSITE" id="PS51635"/>
    </source>
</evidence>
<evidence type="ECO:0000256" key="4">
    <source>
        <dbReference type="ARBA" id="ARBA00018317"/>
    </source>
</evidence>
<evidence type="ECO:0000256" key="5">
    <source>
        <dbReference type="ARBA" id="ARBA00019324"/>
    </source>
</evidence>
<dbReference type="GO" id="GO:0016042">
    <property type="term" value="P:lipid catabolic process"/>
    <property type="evidence" value="ECO:0007669"/>
    <property type="project" value="UniProtKB-UniRule"/>
</dbReference>
<keyword evidence="6 16" id="KW-0812">Transmembrane</keyword>
<evidence type="ECO:0000256" key="10">
    <source>
        <dbReference type="ARBA" id="ARBA00023098"/>
    </source>
</evidence>
<sequence>MVDASWATAPTEALPWTVSSATTSVAYSVYWGLNWATYLAYQALAYVTVTVPAVLYRILSVTFTLTFHFKTLLLLFGALVAVTLVVVRYRVLTDYSRLPKPAPSNDQTRSAFDLHPDSFLDDDSATDDGPETKHGGSASGGGGFPHDFLSVFLSSIQIFGYLEQPVFHELARHLQTRRLLAGDTMFGDNDGHDESFYIVVDGLVQVYLKPEDQRRPLHVPAIARRPSSPVATSCNSSGLPAFNRSRAAQAIPSDSPASPHSIMSLHDSDSSQPILLEALSAATGPASALIDDGSNVASQTQSPTEDRPWYGDGSSASDGYGDPGDDDIDDISSLDGSDQDYYDGDPMAGCQLLTEVKSGEVLSSLFTILSLLTDNVPLRHHKPRKTTNTSKSTSTGATDSGARPSPLSDQPLSASPVTAVFPGMRRASLSRSVDLAESWRSQREGYSSLPPGEMAALNLATRQPGHPDIIARATVDTTLAVLPVEAFHKLTRKFPTASAHIVQVILTRLQRATFMILRGYLGVHRELYELEQAMARISRYRLPTRLPSFLSVNHIQSHIMQQRTSTADLIPGNPFSKHLKHSVHTPLAAQSAMHQAPWPFDQAGEPLASPGLAGPRSGRLPGVPPPGHGSSGRPLGTSRGGKTPVEPTSRMPFSSHSHRNSSNKAYIDPDQPFTLTAEQFIQHDQFDAVRDQVFECMSFGLGLPVAKRLEGVYHTNASPNHPRRRDQRPSYVVSSTARSPNPGRPRSPASSLLAHARSYRSPGVGRSGHRSFRDSGVPALPSGWDAASMRSTPALSTLHEVNNEVELVFVPKGTTLIKQQERAPGIFFVVDGLLYAYQTLVEEQLNSPAASSKTGHWSQQSTAPFGTQTLPFDGGQPLGPLPHPSSRYPYGRPARATPPSPWLSPAATFPPNQRLLFTIKPGSLAGYLGAVSDYLSFVNVGALTDSLVGFLPNKALDRLVDRYPEVVLTLAKRLVSQLSPMVLYIDYALDWGNANPGQIVYREGQLADSILLVLHGRLRAIRVHRSRDHDGADNDASARPNTRCNGGGMAPDGFDILREFGHGESVGELEVLTDGPRQFTLHAIRETEYVKLPKMLFNALALRHPEITLQISRLLAFRTTQLLQTAGHGGSHGLADGPLPVPALPVLPAASHLGPALKGFGRNNVNLKTIGILPVNRHVPVTDFALHLHDALVGIGASAALLNSTTVTTVLGRQAFSRMGKLKLRSWLADQEQRYRLVLYVADGGTNSTWTQQCVRQADCILLVGLGEGDPAIGEYERLLVSLKTTARKELVLLHENRYCATGTTQAWLKHRLWIHAHHHVQMPVASPSSAQLLLSSPNSSNLYVNGVAIRSALSHIKVRFKKYYSRFIPETPPTPRAYSGHRSDFSRLARRLCGQSVGLVLGGGGARGIAHIGIIRAMEEAGIPIDLVGGSSIGAFMGGLYARDSDTWAILGWARMFSSRMASLWRQVLDVTYPVTSYVTGHAFNRNVWKVFRNSQIEDLWLPYFCNTANITFSREEIHQSGYLWRYVRASMSLSGFLPPLCDDNGHMLLDGGYLDNLPVQVMKAMGASIIFAIDVAADDDTSLMDYGDSVSGWWVLLNRWNPFAKTRIPNLAEIQSRLAYVSSVRLLEEAKRTPGCVYVKVPVQQFGVLQFGSFDEILNSGYCHGKQCVEEWRQSGLLDQWDYVRQTPHEKRHRLSRRNSV</sequence>
<accession>A0A9W8B2J7</accession>
<dbReference type="InterPro" id="IPR056556">
    <property type="entry name" value="NTE1_P-loop_dom"/>
</dbReference>
<feature type="compositionally biased region" description="Low complexity" evidence="15">
    <location>
        <begin position="311"/>
        <end position="320"/>
    </location>
</feature>
<protein>
    <recommendedName>
        <fullName evidence="4">Lysophospholipase NTE1</fullName>
        <ecNumber evidence="3">3.1.1.5</ecNumber>
    </recommendedName>
    <alternativeName>
        <fullName evidence="13">Intracellular phospholipase B</fullName>
    </alternativeName>
    <alternativeName>
        <fullName evidence="5">Lysophospholipase nte1</fullName>
    </alternativeName>
    <alternativeName>
        <fullName evidence="12">Neuropathy target esterase homolog</fullName>
    </alternativeName>
</protein>